<sequence length="1606" mass="174057">MNRLSGIVLFIICFCYSGQHTLLASSSHYTFGPIQGSSRGIPQLMLALSFDHELFKKVYDDYTDIDGDGIMDVTYMDTFEYSGYFEPDWCYSHSLGRFRPVAQATGTNGHSCNGTTWSGNFMNWGTMSRIDLLRKLIYGGMRSTDTASLTVLERAEIPNDWHAFNKVYEPQAGDPSLSDLTPYTGTAIAMCNATITSMGTPFVRIRLTSSTDPYQTDTAWIDTVDEWAGSGNLTCANPILTQLEMRIEVCHSASTSNDCLNYGSSRKPIGLIQRRQDDVHFGLITGSFDANISGGVVRKNIGSAADEINQSTGQFILNNGIVANIDLLRIAEYPYARGFMNCGGSGPSGCTPVWSAQGLSFRCRTEPLPCRDWGNPISEIYLEALRYFSGQSTASSEYSTGTDLGLSKPAWQDPLSVSNACSNCSILLLSTGQSSYDHDNYNNLTDVISGGLTQLQTLTDQIGTLEPDLSFPGNYVIGEVEGVSGVRQCLPRTLPRLSLARGICPEAPLMKGSYYLSGLSHFAFNNDLRSGLSGNQAVNTYVVELAKSIPALNFAVPINGGQTRTVSLTPICQASNGISTTYESEFFPCSFLKMQVRNFTVDTNGALTSISFRILWQDFPWGGDGDADASAVYTVNVSNNNFQVTISDALSRAAYSVRIGYSLTGVNGHNGLVTDAEYNSDYIGLLSGYDDGDNESSMMIFQGTLLDGFVNEPCSSTWCSVWVTPTTVTKNFTPSANFSESLPSPLILAAKYSSFNDLDNDGTPNFDGDGDGVPDDDSREWDNVNNVSGVQVPDGIPDNYFFSDNPNRLNEQLNELLENLAGTVSSSSAPVVTTDPEGSRSVVQALFSADETVNNLTVSWVGWLYSLFIDERGHLREDANSNRTLDDYSVDPVVTLNFNAASGNTAVQRWNSTDNGITLTPNGNTVSIDDLDTLWDARNELSDLSNLLTQRSYATATDNGRHILTWLDDNNNSTVDTGELHAFTSSLFSGAREGYLGNPAAGVTSLVNYIRGQEQTGLRSRSVDFDNDGTTEVWRLGDIINSSPVKVGAPRGSYTGGDTFNPLDQTFERFRQHYENRREVIYVGANDGMLHAFNGGFWNETSSRFDLTFSGSGAASHPLGGELWAYIPMNLLPHLQWLTENNYPHVPYMDGKLQVFDANVFPDDTDHPDGWGTILVAAMGMGGGPIDVTVSGSSRTMRSSYVVMDITNPENPPVLMAEISAPNLGFTLTPPVLVRQRRPDNNGDFDTPAQNDWYLVFGSGPIGTGVTGTEQALANGTSNQSMRVYVYDLESKDFVAPFNPMATSIPNAYSGEMVVADWEQDGYDDTIYFGSVRTTGNLSGELLRLNLSGTTPAGWGLSTLTNPQRPVTAAPLVLRSTDNHRWVYTGTGRDLVINDRNSGQQEYYFGVKEPRSGNAFTGTEVTFSDLTDTTDVDVQANGTLGSTFSVSPGVTAGNFNALATAINNGSGWVNRLATNGTIPDNKSVSSGTSTQGLIFFVEYSPPTNQCSIVDSSFLNGVFFQTGTAFPAAERQVFTQAGFSDTDISVKRISLGAGKFTKPQLATTPEGDVRIITQGGAGNISAVDLTLPVADSGRQSWRRILDIPLAP</sequence>
<evidence type="ECO:0000313" key="4">
    <source>
        <dbReference type="EMBL" id="UYM15315.1"/>
    </source>
</evidence>
<dbReference type="RefSeq" id="WP_262597261.1">
    <property type="nucleotide sequence ID" value="NZ_CP103300.1"/>
</dbReference>
<keyword evidence="2" id="KW-0106">Calcium</keyword>
<evidence type="ECO:0000256" key="2">
    <source>
        <dbReference type="ARBA" id="ARBA00022837"/>
    </source>
</evidence>
<protein>
    <submittedName>
        <fullName evidence="4">PilC/PilY family type IV pilus protein</fullName>
    </submittedName>
</protein>
<evidence type="ECO:0000259" key="3">
    <source>
        <dbReference type="Pfam" id="PF05567"/>
    </source>
</evidence>
<accession>A0ABY6GRI2</accession>
<keyword evidence="5" id="KW-1185">Reference proteome</keyword>
<proteinExistence type="predicted"/>
<evidence type="ECO:0000313" key="5">
    <source>
        <dbReference type="Proteomes" id="UP001163255"/>
    </source>
</evidence>
<gene>
    <name evidence="4" type="ORF">NX720_21045</name>
</gene>
<evidence type="ECO:0000256" key="1">
    <source>
        <dbReference type="ARBA" id="ARBA00022723"/>
    </source>
</evidence>
<reference evidence="4" key="1">
    <citation type="submission" date="2022-10" db="EMBL/GenBank/DDBJ databases">
        <title>Completed Genome Sequence of two octocoral isolated bacterium, Endozoicomonas euniceicola EF212T and Endozoicomonas gorgoniicola PS125T.</title>
        <authorList>
            <person name="Chiou Y.-J."/>
            <person name="Chen Y.-H."/>
        </authorList>
    </citation>
    <scope>NUCLEOTIDE SEQUENCE</scope>
    <source>
        <strain evidence="4">EF212</strain>
    </source>
</reference>
<dbReference type="Pfam" id="PF05567">
    <property type="entry name" value="T4P_PilY1"/>
    <property type="match status" value="1"/>
</dbReference>
<keyword evidence="1" id="KW-0479">Metal-binding</keyword>
<organism evidence="4 5">
    <name type="scientific">Endozoicomonas euniceicola</name>
    <dbReference type="NCBI Taxonomy" id="1234143"/>
    <lineage>
        <taxon>Bacteria</taxon>
        <taxon>Pseudomonadati</taxon>
        <taxon>Pseudomonadota</taxon>
        <taxon>Gammaproteobacteria</taxon>
        <taxon>Oceanospirillales</taxon>
        <taxon>Endozoicomonadaceae</taxon>
        <taxon>Endozoicomonas</taxon>
    </lineage>
</organism>
<dbReference type="EMBL" id="CP103300">
    <property type="protein sequence ID" value="UYM15315.1"/>
    <property type="molecule type" value="Genomic_DNA"/>
</dbReference>
<feature type="domain" description="PilY1 beta-propeller" evidence="3">
    <location>
        <begin position="1036"/>
        <end position="1429"/>
    </location>
</feature>
<dbReference type="InterPro" id="IPR008707">
    <property type="entry name" value="B-propeller_PilY1"/>
</dbReference>
<name>A0ABY6GRI2_9GAMM</name>
<dbReference type="Proteomes" id="UP001163255">
    <property type="component" value="Chromosome"/>
</dbReference>